<dbReference type="GO" id="GO:0002098">
    <property type="term" value="P:tRNA wobble uridine modification"/>
    <property type="evidence" value="ECO:0007669"/>
    <property type="project" value="InterPro"/>
</dbReference>
<dbReference type="EMBL" id="JACIBY010000006">
    <property type="protein sequence ID" value="MBB3839285.1"/>
    <property type="molecule type" value="Genomic_DNA"/>
</dbReference>
<dbReference type="InterPro" id="IPR027417">
    <property type="entry name" value="P-loop_NTPase"/>
</dbReference>
<dbReference type="Proteomes" id="UP000541352">
    <property type="component" value="Unassembled WGS sequence"/>
</dbReference>
<gene>
    <name evidence="3" type="ORF">FHS57_003291</name>
</gene>
<dbReference type="InterPro" id="IPR017582">
    <property type="entry name" value="SelU"/>
</dbReference>
<dbReference type="Pfam" id="PF00581">
    <property type="entry name" value="Rhodanese"/>
    <property type="match status" value="1"/>
</dbReference>
<dbReference type="InterPro" id="IPR016130">
    <property type="entry name" value="Tyr_Pase_AS"/>
</dbReference>
<protein>
    <submittedName>
        <fullName evidence="3">tRNA 2-selenouridine synthase</fullName>
        <ecNumber evidence="3">2.9.1.-</ecNumber>
    </submittedName>
</protein>
<evidence type="ECO:0000256" key="1">
    <source>
        <dbReference type="ARBA" id="ARBA00023266"/>
    </source>
</evidence>
<keyword evidence="4" id="KW-1185">Reference proteome</keyword>
<dbReference type="PANTHER" id="PTHR30401">
    <property type="entry name" value="TRNA 2-SELENOURIDINE SYNTHASE"/>
    <property type="match status" value="1"/>
</dbReference>
<dbReference type="NCBIfam" id="NF008750">
    <property type="entry name" value="PRK11784.1-2"/>
    <property type="match status" value="1"/>
</dbReference>
<dbReference type="NCBIfam" id="TIGR03167">
    <property type="entry name" value="tRNA_sel_U_synt"/>
    <property type="match status" value="1"/>
</dbReference>
<dbReference type="AlphaFoldDB" id="A0A7W5ZLC0"/>
<dbReference type="Pfam" id="PF26341">
    <property type="entry name" value="AAA_SelU"/>
    <property type="match status" value="1"/>
</dbReference>
<evidence type="ECO:0000313" key="3">
    <source>
        <dbReference type="EMBL" id="MBB3839285.1"/>
    </source>
</evidence>
<dbReference type="NCBIfam" id="NF008752">
    <property type="entry name" value="PRK11784.1-4"/>
    <property type="match status" value="1"/>
</dbReference>
<dbReference type="EC" id="2.9.1.-" evidence="3"/>
<dbReference type="InterPro" id="IPR036873">
    <property type="entry name" value="Rhodanese-like_dom_sf"/>
</dbReference>
<keyword evidence="1" id="KW-0711">Selenium</keyword>
<evidence type="ECO:0000259" key="2">
    <source>
        <dbReference type="PROSITE" id="PS50206"/>
    </source>
</evidence>
<evidence type="ECO:0000313" key="4">
    <source>
        <dbReference type="Proteomes" id="UP000541352"/>
    </source>
</evidence>
<comment type="caution">
    <text evidence="3">The sequence shown here is derived from an EMBL/GenBank/DDBJ whole genome shotgun (WGS) entry which is preliminary data.</text>
</comment>
<dbReference type="CDD" id="cd01520">
    <property type="entry name" value="RHOD_YbbB"/>
    <property type="match status" value="1"/>
</dbReference>
<dbReference type="Gene3D" id="3.40.50.300">
    <property type="entry name" value="P-loop containing nucleotide triphosphate hydrolases"/>
    <property type="match status" value="1"/>
</dbReference>
<dbReference type="SUPFAM" id="SSF52540">
    <property type="entry name" value="P-loop containing nucleoside triphosphate hydrolases"/>
    <property type="match status" value="1"/>
</dbReference>
<proteinExistence type="predicted"/>
<sequence length="339" mass="38130">MATALSPADFLQASQRLPIIDVRSPGEYSHAHIPGAINIPLFSNDERVKVGTCYKQQGRDAAVRLGLEMVGPKLALFVKKADLVAPQREVLVHCWRGGMRSGSFAWLLRTAGFRVSTLEGGYKAYRNHVLESFQHPQNMSILGGPTGSGKTDILRALAEMGEQVIDLEAIAHHKGSAYGAIGQAPQPSSEQFENLLHQQWRLLNPHQRVWLESESRHIGGCFIPLAFWQQMQQPTEFVFVDLPKDLRIQRLVREYACYDHTLLQAATERIKKRLGGQHYKAAIEALQRHDYATVADISLNYYDKAYLYELSQRTISHHLHPTDDNPTATAQAILQLKAY</sequence>
<dbReference type="InterPro" id="IPR058840">
    <property type="entry name" value="AAA_SelU"/>
</dbReference>
<accession>A0A7W5ZLC0</accession>
<dbReference type="PANTHER" id="PTHR30401:SF0">
    <property type="entry name" value="TRNA 2-SELENOURIDINE SYNTHASE"/>
    <property type="match status" value="1"/>
</dbReference>
<dbReference type="PROSITE" id="PS00380">
    <property type="entry name" value="RHODANESE_1"/>
    <property type="match status" value="1"/>
</dbReference>
<dbReference type="Gene3D" id="3.40.250.10">
    <property type="entry name" value="Rhodanese-like domain"/>
    <property type="match status" value="1"/>
</dbReference>
<dbReference type="SMART" id="SM00450">
    <property type="entry name" value="RHOD"/>
    <property type="match status" value="1"/>
</dbReference>
<dbReference type="PROSITE" id="PS00383">
    <property type="entry name" value="TYR_PHOSPHATASE_1"/>
    <property type="match status" value="1"/>
</dbReference>
<keyword evidence="3" id="KW-0808">Transferase</keyword>
<name>A0A7W5ZLC0_9BACT</name>
<dbReference type="GO" id="GO:0004792">
    <property type="term" value="F:thiosulfate-cyanide sulfurtransferase activity"/>
    <property type="evidence" value="ECO:0007669"/>
    <property type="project" value="InterPro"/>
</dbReference>
<dbReference type="GO" id="GO:0043828">
    <property type="term" value="F:tRNA 2-selenouridine synthase activity"/>
    <property type="evidence" value="ECO:0007669"/>
    <property type="project" value="InterPro"/>
</dbReference>
<organism evidence="3 4">
    <name type="scientific">Runella defluvii</name>
    <dbReference type="NCBI Taxonomy" id="370973"/>
    <lineage>
        <taxon>Bacteria</taxon>
        <taxon>Pseudomonadati</taxon>
        <taxon>Bacteroidota</taxon>
        <taxon>Cytophagia</taxon>
        <taxon>Cytophagales</taxon>
        <taxon>Spirosomataceae</taxon>
        <taxon>Runella</taxon>
    </lineage>
</organism>
<dbReference type="SUPFAM" id="SSF52821">
    <property type="entry name" value="Rhodanese/Cell cycle control phosphatase"/>
    <property type="match status" value="1"/>
</dbReference>
<feature type="domain" description="Rhodanese" evidence="2">
    <location>
        <begin position="13"/>
        <end position="134"/>
    </location>
</feature>
<dbReference type="InterPro" id="IPR001763">
    <property type="entry name" value="Rhodanese-like_dom"/>
</dbReference>
<dbReference type="PROSITE" id="PS50206">
    <property type="entry name" value="RHODANESE_3"/>
    <property type="match status" value="1"/>
</dbReference>
<dbReference type="RefSeq" id="WP_183975408.1">
    <property type="nucleotide sequence ID" value="NZ_JACIBY010000006.1"/>
</dbReference>
<dbReference type="InterPro" id="IPR001307">
    <property type="entry name" value="Thiosulphate_STrfase_CS"/>
</dbReference>
<reference evidence="3 4" key="1">
    <citation type="submission" date="2020-08" db="EMBL/GenBank/DDBJ databases">
        <title>Genomic Encyclopedia of Type Strains, Phase IV (KMG-IV): sequencing the most valuable type-strain genomes for metagenomic binning, comparative biology and taxonomic classification.</title>
        <authorList>
            <person name="Goeker M."/>
        </authorList>
    </citation>
    <scope>NUCLEOTIDE SEQUENCE [LARGE SCALE GENOMIC DNA]</scope>
    <source>
        <strain evidence="3 4">DSM 17976</strain>
    </source>
</reference>